<feature type="compositionally biased region" description="Polar residues" evidence="9">
    <location>
        <begin position="10"/>
        <end position="28"/>
    </location>
</feature>
<dbReference type="Gene3D" id="1.20.5.110">
    <property type="match status" value="1"/>
</dbReference>
<dbReference type="GO" id="GO:0015031">
    <property type="term" value="P:protein transport"/>
    <property type="evidence" value="ECO:0007669"/>
    <property type="project" value="UniProtKB-KW"/>
</dbReference>
<organism evidence="12 13">
    <name type="scientific">Smittium simulii</name>
    <dbReference type="NCBI Taxonomy" id="133385"/>
    <lineage>
        <taxon>Eukaryota</taxon>
        <taxon>Fungi</taxon>
        <taxon>Fungi incertae sedis</taxon>
        <taxon>Zoopagomycota</taxon>
        <taxon>Kickxellomycotina</taxon>
        <taxon>Harpellomycetes</taxon>
        <taxon>Harpellales</taxon>
        <taxon>Legeriomycetaceae</taxon>
        <taxon>Smittium</taxon>
    </lineage>
</organism>
<dbReference type="STRING" id="133385.A0A2T9YPC0"/>
<keyword evidence="5 10" id="KW-1133">Transmembrane helix</keyword>
<keyword evidence="4" id="KW-0653">Protein transport</keyword>
<feature type="transmembrane region" description="Helical" evidence="10">
    <location>
        <begin position="104"/>
        <end position="121"/>
    </location>
</feature>
<evidence type="ECO:0000256" key="10">
    <source>
        <dbReference type="SAM" id="Phobius"/>
    </source>
</evidence>
<evidence type="ECO:0000256" key="3">
    <source>
        <dbReference type="ARBA" id="ARBA00022692"/>
    </source>
</evidence>
<dbReference type="AlphaFoldDB" id="A0A2T9YPC0"/>
<evidence type="ECO:0000256" key="2">
    <source>
        <dbReference type="ARBA" id="ARBA00022448"/>
    </source>
</evidence>
<comment type="subcellular location">
    <subcellularLocation>
        <location evidence="8">Endomembrane system</location>
        <topology evidence="8">Single-pass type IV membrane protein</topology>
    </subcellularLocation>
    <subcellularLocation>
        <location evidence="1">Golgi apparatus membrane</location>
    </subcellularLocation>
</comment>
<evidence type="ECO:0000256" key="4">
    <source>
        <dbReference type="ARBA" id="ARBA00022927"/>
    </source>
</evidence>
<feature type="domain" description="T-SNARE coiled-coil homology" evidence="11">
    <location>
        <begin position="33"/>
        <end position="95"/>
    </location>
</feature>
<reference evidence="12 13" key="1">
    <citation type="journal article" date="2018" name="MBio">
        <title>Comparative Genomics Reveals the Core Gene Toolbox for the Fungus-Insect Symbiosis.</title>
        <authorList>
            <person name="Wang Y."/>
            <person name="Stata M."/>
            <person name="Wang W."/>
            <person name="Stajich J.E."/>
            <person name="White M.M."/>
            <person name="Moncalvo J.M."/>
        </authorList>
    </citation>
    <scope>NUCLEOTIDE SEQUENCE [LARGE SCALE GENOMIC DNA]</scope>
    <source>
        <strain evidence="12 13">SWE-8-4</strain>
    </source>
</reference>
<dbReference type="SUPFAM" id="SSF58038">
    <property type="entry name" value="SNARE fusion complex"/>
    <property type="match status" value="1"/>
</dbReference>
<name>A0A2T9YPC0_9FUNG</name>
<dbReference type="InterPro" id="IPR000727">
    <property type="entry name" value="T_SNARE_dom"/>
</dbReference>
<keyword evidence="7 10" id="KW-0472">Membrane</keyword>
<evidence type="ECO:0000256" key="7">
    <source>
        <dbReference type="ARBA" id="ARBA00023136"/>
    </source>
</evidence>
<protein>
    <recommendedName>
        <fullName evidence="11">t-SNARE coiled-coil homology domain-containing protein</fullName>
    </recommendedName>
</protein>
<dbReference type="PROSITE" id="PS50192">
    <property type="entry name" value="T_SNARE"/>
    <property type="match status" value="1"/>
</dbReference>
<evidence type="ECO:0000256" key="1">
    <source>
        <dbReference type="ARBA" id="ARBA00004394"/>
    </source>
</evidence>
<dbReference type="Proteomes" id="UP000245383">
    <property type="component" value="Unassembled WGS sequence"/>
</dbReference>
<gene>
    <name evidence="12" type="ORF">BB561_002740</name>
</gene>
<evidence type="ECO:0000313" key="12">
    <source>
        <dbReference type="EMBL" id="PVU94177.1"/>
    </source>
</evidence>
<keyword evidence="13" id="KW-1185">Reference proteome</keyword>
<feature type="region of interest" description="Disordered" evidence="9">
    <location>
        <begin position="1"/>
        <end position="39"/>
    </location>
</feature>
<evidence type="ECO:0000256" key="8">
    <source>
        <dbReference type="ARBA" id="ARBA00046280"/>
    </source>
</evidence>
<dbReference type="EMBL" id="MBFR01000099">
    <property type="protein sequence ID" value="PVU94177.1"/>
    <property type="molecule type" value="Genomic_DNA"/>
</dbReference>
<comment type="caution">
    <text evidence="12">The sequence shown here is derived from an EMBL/GenBank/DDBJ whole genome shotgun (WGS) entry which is preliminary data.</text>
</comment>
<keyword evidence="6" id="KW-0333">Golgi apparatus</keyword>
<accession>A0A2T9YPC0</accession>
<keyword evidence="3 10" id="KW-0812">Transmembrane</keyword>
<dbReference type="PANTHER" id="PTHR12791">
    <property type="entry name" value="GOLGI SNARE BET1-RELATED"/>
    <property type="match status" value="1"/>
</dbReference>
<evidence type="ECO:0000256" key="6">
    <source>
        <dbReference type="ARBA" id="ARBA00023034"/>
    </source>
</evidence>
<evidence type="ECO:0000256" key="9">
    <source>
        <dbReference type="SAM" id="MobiDB-lite"/>
    </source>
</evidence>
<keyword evidence="2" id="KW-0813">Transport</keyword>
<evidence type="ECO:0000259" key="11">
    <source>
        <dbReference type="PROSITE" id="PS50192"/>
    </source>
</evidence>
<sequence length="125" mass="14639">MSSYPIKRQYQPQFQSNSKHSNSSTLKQSVDYDEEDKYRNKSTQNLFSKVNMLKEVSISIGEEIRDQNQFLQAMGQDYESTSMVLSARMSQFYKMAKKQGCGQMLLLLLFCIIVLIFVYIFKKVF</sequence>
<proteinExistence type="predicted"/>
<evidence type="ECO:0000313" key="13">
    <source>
        <dbReference type="Proteomes" id="UP000245383"/>
    </source>
</evidence>
<dbReference type="CDD" id="cd15853">
    <property type="entry name" value="SNARE_Bet1"/>
    <property type="match status" value="1"/>
</dbReference>
<evidence type="ECO:0000256" key="5">
    <source>
        <dbReference type="ARBA" id="ARBA00022989"/>
    </source>
</evidence>
<dbReference type="InterPro" id="IPR039899">
    <property type="entry name" value="BET1_SNARE"/>
</dbReference>
<dbReference type="OrthoDB" id="261831at2759"/>
<dbReference type="GO" id="GO:0000139">
    <property type="term" value="C:Golgi membrane"/>
    <property type="evidence" value="ECO:0007669"/>
    <property type="project" value="UniProtKB-SubCell"/>
</dbReference>